<keyword evidence="2" id="KW-1185">Reference proteome</keyword>
<dbReference type="EMBL" id="MRZV01000476">
    <property type="protein sequence ID" value="PIK49201.1"/>
    <property type="molecule type" value="Genomic_DNA"/>
</dbReference>
<comment type="caution">
    <text evidence="1">The sequence shown here is derived from an EMBL/GenBank/DDBJ whole genome shotgun (WGS) entry which is preliminary data.</text>
</comment>
<name>A0A2G8KMH6_STIJA</name>
<reference evidence="1 2" key="1">
    <citation type="journal article" date="2017" name="PLoS Biol.">
        <title>The sea cucumber genome provides insights into morphological evolution and visceral regeneration.</title>
        <authorList>
            <person name="Zhang X."/>
            <person name="Sun L."/>
            <person name="Yuan J."/>
            <person name="Sun Y."/>
            <person name="Gao Y."/>
            <person name="Zhang L."/>
            <person name="Li S."/>
            <person name="Dai H."/>
            <person name="Hamel J.F."/>
            <person name="Liu C."/>
            <person name="Yu Y."/>
            <person name="Liu S."/>
            <person name="Lin W."/>
            <person name="Guo K."/>
            <person name="Jin S."/>
            <person name="Xu P."/>
            <person name="Storey K.B."/>
            <person name="Huan P."/>
            <person name="Zhang T."/>
            <person name="Zhou Y."/>
            <person name="Zhang J."/>
            <person name="Lin C."/>
            <person name="Li X."/>
            <person name="Xing L."/>
            <person name="Huo D."/>
            <person name="Sun M."/>
            <person name="Wang L."/>
            <person name="Mercier A."/>
            <person name="Li F."/>
            <person name="Yang H."/>
            <person name="Xiang J."/>
        </authorList>
    </citation>
    <scope>NUCLEOTIDE SEQUENCE [LARGE SCALE GENOMIC DNA]</scope>
    <source>
        <strain evidence="1">Shaxun</strain>
        <tissue evidence="1">Muscle</tissue>
    </source>
</reference>
<dbReference type="OrthoDB" id="10455454at2759"/>
<evidence type="ECO:0000313" key="1">
    <source>
        <dbReference type="EMBL" id="PIK49201.1"/>
    </source>
</evidence>
<proteinExistence type="predicted"/>
<sequence>MAMEVCGLFSTCGIGLGLVNVVPKDEPSKSPVQKIAAFRGCVSSLAAIAINGCTTDASPYMDMVNSKSEEYTFSDFKGELCICGVDSCLE</sequence>
<protein>
    <submittedName>
        <fullName evidence="1">Uncharacterized protein</fullName>
    </submittedName>
</protein>
<dbReference type="Proteomes" id="UP000230750">
    <property type="component" value="Unassembled WGS sequence"/>
</dbReference>
<accession>A0A2G8KMH6</accession>
<evidence type="ECO:0000313" key="2">
    <source>
        <dbReference type="Proteomes" id="UP000230750"/>
    </source>
</evidence>
<dbReference type="AlphaFoldDB" id="A0A2G8KMH6"/>
<organism evidence="1 2">
    <name type="scientific">Stichopus japonicus</name>
    <name type="common">Sea cucumber</name>
    <dbReference type="NCBI Taxonomy" id="307972"/>
    <lineage>
        <taxon>Eukaryota</taxon>
        <taxon>Metazoa</taxon>
        <taxon>Echinodermata</taxon>
        <taxon>Eleutherozoa</taxon>
        <taxon>Echinozoa</taxon>
        <taxon>Holothuroidea</taxon>
        <taxon>Aspidochirotacea</taxon>
        <taxon>Aspidochirotida</taxon>
        <taxon>Stichopodidae</taxon>
        <taxon>Apostichopus</taxon>
    </lineage>
</organism>
<gene>
    <name evidence="1" type="ORF">BSL78_13931</name>
</gene>